<proteinExistence type="predicted"/>
<protein>
    <submittedName>
        <fullName evidence="1">Uncharacterized protein</fullName>
    </submittedName>
</protein>
<name>A0A4C1WRX0_EUMVA</name>
<dbReference type="Proteomes" id="UP000299102">
    <property type="component" value="Unassembled WGS sequence"/>
</dbReference>
<sequence>MPDVIRKPLQMRKYSNSKKPLSIKGLQILIRVNADVGLYPYPSSTVYVHAAAPPSSGGQQPTTGPWG</sequence>
<gene>
    <name evidence="1" type="ORF">EVAR_46493_1</name>
</gene>
<evidence type="ECO:0000313" key="1">
    <source>
        <dbReference type="EMBL" id="GBP54128.1"/>
    </source>
</evidence>
<dbReference type="AlphaFoldDB" id="A0A4C1WRX0"/>
<reference evidence="1 2" key="1">
    <citation type="journal article" date="2019" name="Commun. Biol.">
        <title>The bagworm genome reveals a unique fibroin gene that provides high tensile strength.</title>
        <authorList>
            <person name="Kono N."/>
            <person name="Nakamura H."/>
            <person name="Ohtoshi R."/>
            <person name="Tomita M."/>
            <person name="Numata K."/>
            <person name="Arakawa K."/>
        </authorList>
    </citation>
    <scope>NUCLEOTIDE SEQUENCE [LARGE SCALE GENOMIC DNA]</scope>
</reference>
<dbReference type="EMBL" id="BGZK01000640">
    <property type="protein sequence ID" value="GBP54128.1"/>
    <property type="molecule type" value="Genomic_DNA"/>
</dbReference>
<comment type="caution">
    <text evidence="1">The sequence shown here is derived from an EMBL/GenBank/DDBJ whole genome shotgun (WGS) entry which is preliminary data.</text>
</comment>
<evidence type="ECO:0000313" key="2">
    <source>
        <dbReference type="Proteomes" id="UP000299102"/>
    </source>
</evidence>
<keyword evidence="2" id="KW-1185">Reference proteome</keyword>
<accession>A0A4C1WRX0</accession>
<organism evidence="1 2">
    <name type="scientific">Eumeta variegata</name>
    <name type="common">Bagworm moth</name>
    <name type="synonym">Eumeta japonica</name>
    <dbReference type="NCBI Taxonomy" id="151549"/>
    <lineage>
        <taxon>Eukaryota</taxon>
        <taxon>Metazoa</taxon>
        <taxon>Ecdysozoa</taxon>
        <taxon>Arthropoda</taxon>
        <taxon>Hexapoda</taxon>
        <taxon>Insecta</taxon>
        <taxon>Pterygota</taxon>
        <taxon>Neoptera</taxon>
        <taxon>Endopterygota</taxon>
        <taxon>Lepidoptera</taxon>
        <taxon>Glossata</taxon>
        <taxon>Ditrysia</taxon>
        <taxon>Tineoidea</taxon>
        <taxon>Psychidae</taxon>
        <taxon>Oiketicinae</taxon>
        <taxon>Eumeta</taxon>
    </lineage>
</organism>